<keyword evidence="1 5" id="KW-0489">Methyltransferase</keyword>
<dbReference type="InterPro" id="IPR029063">
    <property type="entry name" value="SAM-dependent_MTases_sf"/>
</dbReference>
<dbReference type="InterPro" id="IPR016461">
    <property type="entry name" value="COMT-like"/>
</dbReference>
<evidence type="ECO:0000256" key="3">
    <source>
        <dbReference type="ARBA" id="ARBA00022691"/>
    </source>
</evidence>
<dbReference type="SUPFAM" id="SSF53335">
    <property type="entry name" value="S-adenosyl-L-methionine-dependent methyltransferases"/>
    <property type="match status" value="1"/>
</dbReference>
<proteinExistence type="predicted"/>
<dbReference type="InterPro" id="IPR001077">
    <property type="entry name" value="COMT_C"/>
</dbReference>
<feature type="domain" description="O-methyltransferase C-terminal" evidence="4">
    <location>
        <begin position="250"/>
        <end position="398"/>
    </location>
</feature>
<sequence>MASSRLVELTAIIARETQKVDDFFNRNGLSPLSFNPTAPADFPVPASNVEIQEARRTVVNATQELHDLMVGPRESIRWMSWSYNDNLSLLAVYQFKVASAVPVDGETSYAELSKATGVDEINLKRLIRHAMTNRIFKEPREGFVAHTAASRVLVDDSQMMDWVGMCSADFFPAAAHTIDAMLKYPGSQEPAESGFTVAWKHEGTPMFAEIGKNPARAKRFGGAMMSLTGGEGYEVDYLVDGYPWDELGESIFVDIGGSHGFVCVALAQRFPGMRFVVQDLPKTVADGPSKIPSELAGRIQFQAHDFYTEQPVKNADVYFFRWIIHNQSDKYGVKILQALIPALKPGARIIINDNCLPQPNTADPWDEKITRTMDVTMLELLNAREREENDYAGLFKAADPRFKFTGARTSKGCRMHIMEAIWNPEDAKP</sequence>
<dbReference type="EMBL" id="MU004191">
    <property type="protein sequence ID" value="KAF2493859.1"/>
    <property type="molecule type" value="Genomic_DNA"/>
</dbReference>
<dbReference type="GO" id="GO:0032259">
    <property type="term" value="P:methylation"/>
    <property type="evidence" value="ECO:0007669"/>
    <property type="project" value="UniProtKB-KW"/>
</dbReference>
<evidence type="ECO:0000313" key="6">
    <source>
        <dbReference type="Proteomes" id="UP000799750"/>
    </source>
</evidence>
<evidence type="ECO:0000256" key="1">
    <source>
        <dbReference type="ARBA" id="ARBA00022603"/>
    </source>
</evidence>
<name>A0A6A6QP04_9PEZI</name>
<dbReference type="PANTHER" id="PTHR43712">
    <property type="entry name" value="PUTATIVE (AFU_ORTHOLOGUE AFUA_4G14580)-RELATED"/>
    <property type="match status" value="1"/>
</dbReference>
<gene>
    <name evidence="5" type="ORF">BU16DRAFT_573287</name>
</gene>
<reference evidence="5" key="1">
    <citation type="journal article" date="2020" name="Stud. Mycol.">
        <title>101 Dothideomycetes genomes: a test case for predicting lifestyles and emergence of pathogens.</title>
        <authorList>
            <person name="Haridas S."/>
            <person name="Albert R."/>
            <person name="Binder M."/>
            <person name="Bloem J."/>
            <person name="Labutti K."/>
            <person name="Salamov A."/>
            <person name="Andreopoulos B."/>
            <person name="Baker S."/>
            <person name="Barry K."/>
            <person name="Bills G."/>
            <person name="Bluhm B."/>
            <person name="Cannon C."/>
            <person name="Castanera R."/>
            <person name="Culley D."/>
            <person name="Daum C."/>
            <person name="Ezra D."/>
            <person name="Gonzalez J."/>
            <person name="Henrissat B."/>
            <person name="Kuo A."/>
            <person name="Liang C."/>
            <person name="Lipzen A."/>
            <person name="Lutzoni F."/>
            <person name="Magnuson J."/>
            <person name="Mondo S."/>
            <person name="Nolan M."/>
            <person name="Ohm R."/>
            <person name="Pangilinan J."/>
            <person name="Park H.-J."/>
            <person name="Ramirez L."/>
            <person name="Alfaro M."/>
            <person name="Sun H."/>
            <person name="Tritt A."/>
            <person name="Yoshinaga Y."/>
            <person name="Zwiers L.-H."/>
            <person name="Turgeon B."/>
            <person name="Goodwin S."/>
            <person name="Spatafora J."/>
            <person name="Crous P."/>
            <person name="Grigoriev I."/>
        </authorList>
    </citation>
    <scope>NUCLEOTIDE SEQUENCE</scope>
    <source>
        <strain evidence="5">CBS 269.34</strain>
    </source>
</reference>
<accession>A0A6A6QP04</accession>
<evidence type="ECO:0000313" key="5">
    <source>
        <dbReference type="EMBL" id="KAF2493859.1"/>
    </source>
</evidence>
<dbReference type="PROSITE" id="PS51683">
    <property type="entry name" value="SAM_OMT_II"/>
    <property type="match status" value="1"/>
</dbReference>
<dbReference type="Proteomes" id="UP000799750">
    <property type="component" value="Unassembled WGS sequence"/>
</dbReference>
<dbReference type="Gene3D" id="1.10.10.10">
    <property type="entry name" value="Winged helix-like DNA-binding domain superfamily/Winged helix DNA-binding domain"/>
    <property type="match status" value="1"/>
</dbReference>
<dbReference type="OrthoDB" id="2410195at2759"/>
<dbReference type="SUPFAM" id="SSF46785">
    <property type="entry name" value="Winged helix' DNA-binding domain"/>
    <property type="match status" value="1"/>
</dbReference>
<evidence type="ECO:0000256" key="2">
    <source>
        <dbReference type="ARBA" id="ARBA00022679"/>
    </source>
</evidence>
<dbReference type="Gene3D" id="3.40.50.150">
    <property type="entry name" value="Vaccinia Virus protein VP39"/>
    <property type="match status" value="1"/>
</dbReference>
<protein>
    <submittedName>
        <fullName evidence="5">O-methyltransferase</fullName>
    </submittedName>
</protein>
<keyword evidence="6" id="KW-1185">Reference proteome</keyword>
<evidence type="ECO:0000259" key="4">
    <source>
        <dbReference type="Pfam" id="PF00891"/>
    </source>
</evidence>
<keyword evidence="3" id="KW-0949">S-adenosyl-L-methionine</keyword>
<keyword evidence="2 5" id="KW-0808">Transferase</keyword>
<dbReference type="Pfam" id="PF00891">
    <property type="entry name" value="Methyltransf_2"/>
    <property type="match status" value="1"/>
</dbReference>
<organism evidence="5 6">
    <name type="scientific">Lophium mytilinum</name>
    <dbReference type="NCBI Taxonomy" id="390894"/>
    <lineage>
        <taxon>Eukaryota</taxon>
        <taxon>Fungi</taxon>
        <taxon>Dikarya</taxon>
        <taxon>Ascomycota</taxon>
        <taxon>Pezizomycotina</taxon>
        <taxon>Dothideomycetes</taxon>
        <taxon>Pleosporomycetidae</taxon>
        <taxon>Mytilinidiales</taxon>
        <taxon>Mytilinidiaceae</taxon>
        <taxon>Lophium</taxon>
    </lineage>
</organism>
<dbReference type="InterPro" id="IPR036390">
    <property type="entry name" value="WH_DNA-bd_sf"/>
</dbReference>
<dbReference type="PANTHER" id="PTHR43712:SF16">
    <property type="entry name" value="O-METHYLTRANSFERASE ELCB"/>
    <property type="match status" value="1"/>
</dbReference>
<dbReference type="InterPro" id="IPR036388">
    <property type="entry name" value="WH-like_DNA-bd_sf"/>
</dbReference>
<dbReference type="AlphaFoldDB" id="A0A6A6QP04"/>
<dbReference type="GO" id="GO:0008171">
    <property type="term" value="F:O-methyltransferase activity"/>
    <property type="evidence" value="ECO:0007669"/>
    <property type="project" value="InterPro"/>
</dbReference>